<feature type="domain" description="ABC3 transporter permease C-terminal" evidence="7">
    <location>
        <begin position="61"/>
        <end position="181"/>
    </location>
</feature>
<dbReference type="PANTHER" id="PTHR46795:SF1">
    <property type="entry name" value="ABC TRANSPORTER PERMEASE PROTEIN"/>
    <property type="match status" value="1"/>
</dbReference>
<dbReference type="RefSeq" id="WP_091185270.1">
    <property type="nucleotide sequence ID" value="NZ_FOMT01000002.1"/>
</dbReference>
<evidence type="ECO:0000313" key="8">
    <source>
        <dbReference type="EMBL" id="SFE15636.1"/>
    </source>
</evidence>
<feature type="transmembrane region" description="Helical" evidence="6">
    <location>
        <begin position="196"/>
        <end position="219"/>
    </location>
</feature>
<feature type="domain" description="ABC3 transporter permease C-terminal" evidence="7">
    <location>
        <begin position="526"/>
        <end position="630"/>
    </location>
</feature>
<feature type="transmembrane region" description="Helical" evidence="6">
    <location>
        <begin position="225"/>
        <end position="255"/>
    </location>
</feature>
<dbReference type="InterPro" id="IPR052536">
    <property type="entry name" value="ABC-4_Integral_Memb_Prot"/>
</dbReference>
<keyword evidence="6" id="KW-0813">Transport</keyword>
<feature type="transmembrane region" description="Helical" evidence="6">
    <location>
        <begin position="105"/>
        <end position="128"/>
    </location>
</feature>
<keyword evidence="2 6" id="KW-1003">Cell membrane</keyword>
<feature type="transmembrane region" description="Helical" evidence="6">
    <location>
        <begin position="284"/>
        <end position="305"/>
    </location>
</feature>
<keyword evidence="4 6" id="KW-1133">Transmembrane helix</keyword>
<feature type="transmembrane region" description="Helical" evidence="6">
    <location>
        <begin position="605"/>
        <end position="627"/>
    </location>
</feature>
<dbReference type="PIRSF" id="PIRSF018968">
    <property type="entry name" value="ABC_permease_BceB"/>
    <property type="match status" value="1"/>
</dbReference>
<dbReference type="PANTHER" id="PTHR46795">
    <property type="entry name" value="ABC TRANSPORTER PERMEASE-RELATED-RELATED"/>
    <property type="match status" value="1"/>
</dbReference>
<dbReference type="InterPro" id="IPR003838">
    <property type="entry name" value="ABC3_permease_C"/>
</dbReference>
<reference evidence="9" key="1">
    <citation type="submission" date="2016-10" db="EMBL/GenBank/DDBJ databases">
        <authorList>
            <person name="Varghese N."/>
            <person name="Submissions S."/>
        </authorList>
    </citation>
    <scope>NUCLEOTIDE SEQUENCE [LARGE SCALE GENOMIC DNA]</scope>
    <source>
        <strain evidence="9">CGMCC 1.10784</strain>
    </source>
</reference>
<evidence type="ECO:0000256" key="6">
    <source>
        <dbReference type="PIRNR" id="PIRNR018968"/>
    </source>
</evidence>
<proteinExistence type="inferred from homology"/>
<evidence type="ECO:0000256" key="4">
    <source>
        <dbReference type="ARBA" id="ARBA00022989"/>
    </source>
</evidence>
<dbReference type="EMBL" id="FOMT01000002">
    <property type="protein sequence ID" value="SFE15636.1"/>
    <property type="molecule type" value="Genomic_DNA"/>
</dbReference>
<comment type="similarity">
    <text evidence="6">Belongs to the ABC-4 integral membrane protein family.</text>
</comment>
<sequence>MTFRSLALSNMKGNWRSYSAFFLSCVFSVLIFYMYSSFIFHPDVVNGHIQQAAKVRRGMMFCLYIIGIFSFLFVLYSNSAFLKTRKQEFGLLSLFGMTKAQLRKLVIYESIAIALLSIGTGIGLGMLFSKLFFMALSVFLKVSDPIPFAAPLKAIGMTGLGFFVLFVAIAVLTSLRIGKAELVELFSAGRKPKGQLLFSPWLVALALVSLGSGYVMAIMLDPFNFFYMALLILVTVTIGTYFLFTQFSVLLIRFLQKRHSVFYNRTNMVVLSQLGYKLKDNARILFMVSIMSAVILTASGTFYLMQISAKQQIFQYYPYAVAVMEKGLQSHEVIDPDGLKTHLREAGHPVTDEKIVVGASVASIKLTRSTGDNIEYNPDTMMISESDYNRLAEAQGKKNIDLKPGTVAMPGSFSPPIERFQGTVQGTAFDYAVSTDLSDSVMNQTDMNWMTVIVEDSDYKLLLANVPESEQLVWYGYEVKDWENAGSAIKKLQVPEDLEGQINRNRADNFANMKETSSLTLFIGLFISLLFFIASGSLIYFKMFTELQEDQAQFNALKRIGMTKQEIRKITVTQIAIIFYLPCLVGMIHALFAMKALDGLMGSSVWLYSLVIIGIFVVMQTIYFLLASMSYSKGLNRETASA</sequence>
<protein>
    <submittedName>
        <fullName evidence="8">Putative ABC transport system permease protein</fullName>
    </submittedName>
</protein>
<dbReference type="AlphaFoldDB" id="A0A1I1Y7T4"/>
<evidence type="ECO:0000259" key="7">
    <source>
        <dbReference type="Pfam" id="PF02687"/>
    </source>
</evidence>
<evidence type="ECO:0000256" key="5">
    <source>
        <dbReference type="ARBA" id="ARBA00023136"/>
    </source>
</evidence>
<feature type="transmembrane region" description="Helical" evidence="6">
    <location>
        <begin position="519"/>
        <end position="541"/>
    </location>
</feature>
<evidence type="ECO:0000256" key="2">
    <source>
        <dbReference type="ARBA" id="ARBA00022475"/>
    </source>
</evidence>
<dbReference type="Proteomes" id="UP000198855">
    <property type="component" value="Unassembled WGS sequence"/>
</dbReference>
<evidence type="ECO:0000256" key="3">
    <source>
        <dbReference type="ARBA" id="ARBA00022692"/>
    </source>
</evidence>
<dbReference type="InterPro" id="IPR027022">
    <property type="entry name" value="ABC_permease_BceB-typ"/>
</dbReference>
<keyword evidence="3 6" id="KW-0812">Transmembrane</keyword>
<gene>
    <name evidence="8" type="ORF">SAMN05216378_2525</name>
</gene>
<evidence type="ECO:0000256" key="1">
    <source>
        <dbReference type="ARBA" id="ARBA00004651"/>
    </source>
</evidence>
<accession>A0A1I1Y7T4</accession>
<organism evidence="8 9">
    <name type="scientific">Paenibacillus catalpae</name>
    <dbReference type="NCBI Taxonomy" id="1045775"/>
    <lineage>
        <taxon>Bacteria</taxon>
        <taxon>Bacillati</taxon>
        <taxon>Bacillota</taxon>
        <taxon>Bacilli</taxon>
        <taxon>Bacillales</taxon>
        <taxon>Paenibacillaceae</taxon>
        <taxon>Paenibacillus</taxon>
    </lineage>
</organism>
<feature type="transmembrane region" description="Helical" evidence="6">
    <location>
        <begin position="148"/>
        <end position="175"/>
    </location>
</feature>
<dbReference type="GO" id="GO:0005886">
    <property type="term" value="C:plasma membrane"/>
    <property type="evidence" value="ECO:0007669"/>
    <property type="project" value="UniProtKB-SubCell"/>
</dbReference>
<name>A0A1I1Y7T4_9BACL</name>
<dbReference type="Pfam" id="PF02687">
    <property type="entry name" value="FtsX"/>
    <property type="match status" value="2"/>
</dbReference>
<dbReference type="STRING" id="1045775.SAMN05216378_2525"/>
<comment type="subcellular location">
    <subcellularLocation>
        <location evidence="1 6">Cell membrane</location>
        <topology evidence="1 6">Multi-pass membrane protein</topology>
    </subcellularLocation>
</comment>
<evidence type="ECO:0000313" key="9">
    <source>
        <dbReference type="Proteomes" id="UP000198855"/>
    </source>
</evidence>
<feature type="transmembrane region" description="Helical" evidence="6">
    <location>
        <begin position="572"/>
        <end position="593"/>
    </location>
</feature>
<dbReference type="OrthoDB" id="1937696at2"/>
<keyword evidence="5 6" id="KW-0472">Membrane</keyword>
<dbReference type="GO" id="GO:0055085">
    <property type="term" value="P:transmembrane transport"/>
    <property type="evidence" value="ECO:0007669"/>
    <property type="project" value="UniProtKB-UniRule"/>
</dbReference>
<keyword evidence="9" id="KW-1185">Reference proteome</keyword>
<feature type="transmembrane region" description="Helical" evidence="6">
    <location>
        <begin position="58"/>
        <end position="76"/>
    </location>
</feature>
<feature type="transmembrane region" description="Helical" evidence="6">
    <location>
        <begin position="20"/>
        <end position="38"/>
    </location>
</feature>